<dbReference type="InterPro" id="IPR042081">
    <property type="entry name" value="RNA_2'-PTrans_C"/>
</dbReference>
<reference evidence="5" key="1">
    <citation type="journal article" date="2019" name="Int. J. Syst. Evol. Microbiol.">
        <title>The Global Catalogue of Microorganisms (GCM) 10K type strain sequencing project: providing services to taxonomists for standard genome sequencing and annotation.</title>
        <authorList>
            <consortium name="The Broad Institute Genomics Platform"/>
            <consortium name="The Broad Institute Genome Sequencing Center for Infectious Disease"/>
            <person name="Wu L."/>
            <person name="Ma J."/>
        </authorList>
    </citation>
    <scope>NUCLEOTIDE SEQUENCE [LARGE SCALE GENOMIC DNA]</scope>
    <source>
        <strain evidence="5">JCM 10977</strain>
    </source>
</reference>
<dbReference type="Gene3D" id="3.20.170.30">
    <property type="match status" value="1"/>
</dbReference>
<evidence type="ECO:0000256" key="1">
    <source>
        <dbReference type="ARBA" id="ARBA00009836"/>
    </source>
</evidence>
<sequence length="186" mass="20362">MSKDSRAISRLLRHTGGERGLAMSADGWALIEDVCKLLEMDRTALAAAVEQNDKARLQVDGERIRACQGHSAAGMPVTREALENSWRRVRPVEELWHGTNQAVLEAILREGLQPGRRTHVHLAPSRNSHVGRRSRVDVLLGIDPAKLDQPVFQAPNGVLLVRSVPPGAISQVLKTDAVHGADWSGR</sequence>
<evidence type="ECO:0000313" key="5">
    <source>
        <dbReference type="Proteomes" id="UP001500542"/>
    </source>
</evidence>
<dbReference type="PANTHER" id="PTHR12684:SF2">
    <property type="entry name" value="TRNA 2'-PHOSPHOTRANSFERASE 1"/>
    <property type="match status" value="1"/>
</dbReference>
<comment type="caution">
    <text evidence="4">The sequence shown here is derived from an EMBL/GenBank/DDBJ whole genome shotgun (WGS) entry which is preliminary data.</text>
</comment>
<gene>
    <name evidence="4" type="ORF">GCM10009554_45040</name>
</gene>
<dbReference type="Gene3D" id="1.10.10.970">
    <property type="entry name" value="RNA 2'-phosphotransferase, Tpt1/KptA family, N-terminal domain"/>
    <property type="match status" value="1"/>
</dbReference>
<evidence type="ECO:0000256" key="3">
    <source>
        <dbReference type="ARBA" id="ARBA00023027"/>
    </source>
</evidence>
<dbReference type="Pfam" id="PF01885">
    <property type="entry name" value="PTS_2-RNA"/>
    <property type="match status" value="1"/>
</dbReference>
<dbReference type="InterPro" id="IPR002745">
    <property type="entry name" value="Ptrans_KptA/Tpt1"/>
</dbReference>
<proteinExistence type="inferred from homology"/>
<dbReference type="InterPro" id="IPR042080">
    <property type="entry name" value="RNA_2'-PTrans_N"/>
</dbReference>
<protein>
    <submittedName>
        <fullName evidence="4">RNA 2'-phosphotransferase</fullName>
    </submittedName>
</protein>
<evidence type="ECO:0000313" key="4">
    <source>
        <dbReference type="EMBL" id="GAA0947920.1"/>
    </source>
</evidence>
<dbReference type="EMBL" id="BAAAHK010000011">
    <property type="protein sequence ID" value="GAA0947920.1"/>
    <property type="molecule type" value="Genomic_DNA"/>
</dbReference>
<keyword evidence="2" id="KW-0808">Transferase</keyword>
<accession>A0ABP4B9K3</accession>
<dbReference type="PANTHER" id="PTHR12684">
    <property type="entry name" value="PUTATIVE PHOSPHOTRANSFERASE"/>
    <property type="match status" value="1"/>
</dbReference>
<keyword evidence="5" id="KW-1185">Reference proteome</keyword>
<organism evidence="4 5">
    <name type="scientific">Kribbella koreensis</name>
    <dbReference type="NCBI Taxonomy" id="57909"/>
    <lineage>
        <taxon>Bacteria</taxon>
        <taxon>Bacillati</taxon>
        <taxon>Actinomycetota</taxon>
        <taxon>Actinomycetes</taxon>
        <taxon>Propionibacteriales</taxon>
        <taxon>Kribbellaceae</taxon>
        <taxon>Kribbella</taxon>
    </lineage>
</organism>
<dbReference type="Proteomes" id="UP001500542">
    <property type="component" value="Unassembled WGS sequence"/>
</dbReference>
<dbReference type="RefSeq" id="WP_343973377.1">
    <property type="nucleotide sequence ID" value="NZ_BAAAHK010000011.1"/>
</dbReference>
<name>A0ABP4B9K3_9ACTN</name>
<dbReference type="SUPFAM" id="SSF56399">
    <property type="entry name" value="ADP-ribosylation"/>
    <property type="match status" value="1"/>
</dbReference>
<keyword evidence="3" id="KW-0520">NAD</keyword>
<comment type="similarity">
    <text evidence="1">Belongs to the KptA/TPT1 family.</text>
</comment>
<evidence type="ECO:0000256" key="2">
    <source>
        <dbReference type="ARBA" id="ARBA00022679"/>
    </source>
</evidence>